<comment type="caution">
    <text evidence="2">The sequence shown here is derived from an EMBL/GenBank/DDBJ whole genome shotgun (WGS) entry which is preliminary data.</text>
</comment>
<protein>
    <submittedName>
        <fullName evidence="2">Putative eka-like protein</fullName>
    </submittedName>
</protein>
<name>A0A0B1PD29_UNCNE</name>
<reference evidence="2 3" key="1">
    <citation type="journal article" date="2014" name="BMC Genomics">
        <title>Adaptive genomic structural variation in the grape powdery mildew pathogen, Erysiphe necator.</title>
        <authorList>
            <person name="Jones L."/>
            <person name="Riaz S."/>
            <person name="Morales-Cruz A."/>
            <person name="Amrine K.C."/>
            <person name="McGuire B."/>
            <person name="Gubler W.D."/>
            <person name="Walker M.A."/>
            <person name="Cantu D."/>
        </authorList>
    </citation>
    <scope>NUCLEOTIDE SEQUENCE [LARGE SCALE GENOMIC DNA]</scope>
    <source>
        <strain evidence="3">c</strain>
    </source>
</reference>
<dbReference type="HOGENOM" id="CLU_018153_3_0_1"/>
<sequence length="325" mass="36280">MIKLQTNKQTNHTTRKPANSKSSPSRGAGINAQHALHVWDSQKDSQNPSPQDLHPPAGTKKIHTYIQTHYDQTQFFSYTNIDNYHSANKSIFGRPILKPIAPSKRPTPDRIPQDRSESTDMENAFLPKKLAKVIATRQLCERAWHVRVMICNTILSNIDSTLAKLTEGLETEDAEAFKAYLRVAISNFVAAESSPSPPSVPMHTRPDNGNGKEKGKEKGKEIERNLAKKVAIATPRIILSEATNQRISKEVKLPMTPLSIKNSWATVAHNGQKKARVTLCNNAQAASSWKATQCLFSNHKSTKAAPTDKRFLVRLSLEHELRKLL</sequence>
<dbReference type="Proteomes" id="UP000030854">
    <property type="component" value="Unassembled WGS sequence"/>
</dbReference>
<dbReference type="EMBL" id="JNVN01000678">
    <property type="protein sequence ID" value="KHJ34806.1"/>
    <property type="molecule type" value="Genomic_DNA"/>
</dbReference>
<evidence type="ECO:0000313" key="2">
    <source>
        <dbReference type="EMBL" id="KHJ34806.1"/>
    </source>
</evidence>
<evidence type="ECO:0000256" key="1">
    <source>
        <dbReference type="SAM" id="MobiDB-lite"/>
    </source>
</evidence>
<feature type="compositionally biased region" description="Polar residues" evidence="1">
    <location>
        <begin position="1"/>
        <end position="25"/>
    </location>
</feature>
<feature type="region of interest" description="Disordered" evidence="1">
    <location>
        <begin position="192"/>
        <end position="219"/>
    </location>
</feature>
<feature type="compositionally biased region" description="Basic and acidic residues" evidence="1">
    <location>
        <begin position="106"/>
        <end position="118"/>
    </location>
</feature>
<keyword evidence="3" id="KW-1185">Reference proteome</keyword>
<accession>A0A0B1PD29</accession>
<organism evidence="2 3">
    <name type="scientific">Uncinula necator</name>
    <name type="common">Grape powdery mildew</name>
    <dbReference type="NCBI Taxonomy" id="52586"/>
    <lineage>
        <taxon>Eukaryota</taxon>
        <taxon>Fungi</taxon>
        <taxon>Dikarya</taxon>
        <taxon>Ascomycota</taxon>
        <taxon>Pezizomycotina</taxon>
        <taxon>Leotiomycetes</taxon>
        <taxon>Erysiphales</taxon>
        <taxon>Erysiphaceae</taxon>
        <taxon>Erysiphe</taxon>
    </lineage>
</organism>
<dbReference type="AlphaFoldDB" id="A0A0B1PD29"/>
<gene>
    <name evidence="2" type="ORF">EV44_g3552</name>
</gene>
<feature type="compositionally biased region" description="Basic and acidic residues" evidence="1">
    <location>
        <begin position="204"/>
        <end position="219"/>
    </location>
</feature>
<proteinExistence type="predicted"/>
<feature type="region of interest" description="Disordered" evidence="1">
    <location>
        <begin position="95"/>
        <end position="120"/>
    </location>
</feature>
<evidence type="ECO:0000313" key="3">
    <source>
        <dbReference type="Proteomes" id="UP000030854"/>
    </source>
</evidence>
<feature type="region of interest" description="Disordered" evidence="1">
    <location>
        <begin position="1"/>
        <end position="28"/>
    </location>
</feature>